<evidence type="ECO:0000256" key="8">
    <source>
        <dbReference type="SAM" id="Phobius"/>
    </source>
</evidence>
<feature type="domain" description="POTRA" evidence="9">
    <location>
        <begin position="65"/>
        <end position="133"/>
    </location>
</feature>
<dbReference type="OrthoDB" id="1633656at2"/>
<evidence type="ECO:0000256" key="1">
    <source>
        <dbReference type="ARBA" id="ARBA00004370"/>
    </source>
</evidence>
<comment type="subcellular location">
    <subcellularLocation>
        <location evidence="1">Membrane</location>
    </subcellularLocation>
</comment>
<dbReference type="Gene3D" id="3.10.20.310">
    <property type="entry name" value="membrane protein fhac"/>
    <property type="match status" value="1"/>
</dbReference>
<dbReference type="STRING" id="1123243.SAMN02745190_00399"/>
<dbReference type="RefSeq" id="WP_094756403.1">
    <property type="nucleotide sequence ID" value="NZ_FQUG01000002.1"/>
</dbReference>
<dbReference type="Pfam" id="PF08478">
    <property type="entry name" value="POTRA_1"/>
    <property type="match status" value="1"/>
</dbReference>
<evidence type="ECO:0000313" key="10">
    <source>
        <dbReference type="EMBL" id="SHE40701.1"/>
    </source>
</evidence>
<keyword evidence="4 8" id="KW-0812">Transmembrane</keyword>
<accession>A0A1M4T8B3</accession>
<evidence type="ECO:0000256" key="6">
    <source>
        <dbReference type="ARBA" id="ARBA00023136"/>
    </source>
</evidence>
<dbReference type="GO" id="GO:0005886">
    <property type="term" value="C:plasma membrane"/>
    <property type="evidence" value="ECO:0007669"/>
    <property type="project" value="TreeGrafter"/>
</dbReference>
<organism evidence="10 11">
    <name type="scientific">Schwartzia succinivorans DSM 10502</name>
    <dbReference type="NCBI Taxonomy" id="1123243"/>
    <lineage>
        <taxon>Bacteria</taxon>
        <taxon>Bacillati</taxon>
        <taxon>Bacillota</taxon>
        <taxon>Negativicutes</taxon>
        <taxon>Selenomonadales</taxon>
        <taxon>Selenomonadaceae</taxon>
        <taxon>Schwartzia</taxon>
    </lineage>
</organism>
<name>A0A1M4T8B3_9FIRM</name>
<dbReference type="InterPro" id="IPR005548">
    <property type="entry name" value="Cell_div_FtsQ/DivIB_C"/>
</dbReference>
<evidence type="ECO:0000256" key="2">
    <source>
        <dbReference type="ARBA" id="ARBA00022475"/>
    </source>
</evidence>
<dbReference type="GO" id="GO:0051301">
    <property type="term" value="P:cell division"/>
    <property type="evidence" value="ECO:0007669"/>
    <property type="project" value="UniProtKB-KW"/>
</dbReference>
<dbReference type="Proteomes" id="UP000184404">
    <property type="component" value="Unassembled WGS sequence"/>
</dbReference>
<evidence type="ECO:0000256" key="5">
    <source>
        <dbReference type="ARBA" id="ARBA00022989"/>
    </source>
</evidence>
<evidence type="ECO:0000256" key="3">
    <source>
        <dbReference type="ARBA" id="ARBA00022618"/>
    </source>
</evidence>
<proteinExistence type="predicted"/>
<sequence>MMDREDMNLTDEERAALLESYGEKSSTVKPKKKAVSKKGHWLLDIIILVSVCAACAAALFYLPFFKVNSIAVVGNKYISTEDICRIAGIYKGQHLLEVETAASSKTLVKDLRIEKASVRRVFPNGIFIEVEERRPVANIACEYGYLDLDRQGMVLNAYRKKHFQTIPFLEGIKIQNLYIGDHVKDPMVLDTLKYLSEISENALSGLTEVNLRDPSHVIAYTTNAVEVRIGELKDLENKAKLTQDFLDELRVTKHQMEYIDLSFSKPFVRFRQ</sequence>
<dbReference type="InterPro" id="IPR034746">
    <property type="entry name" value="POTRA"/>
</dbReference>
<keyword evidence="6 8" id="KW-0472">Membrane</keyword>
<dbReference type="PANTHER" id="PTHR37820">
    <property type="entry name" value="CELL DIVISION PROTEIN DIVIB"/>
    <property type="match status" value="1"/>
</dbReference>
<protein>
    <submittedName>
        <fullName evidence="10">Cell division protein FtsQ</fullName>
    </submittedName>
</protein>
<keyword evidence="5 8" id="KW-1133">Transmembrane helix</keyword>
<dbReference type="InterPro" id="IPR013685">
    <property type="entry name" value="POTRA_FtsQ_type"/>
</dbReference>
<evidence type="ECO:0000313" key="11">
    <source>
        <dbReference type="Proteomes" id="UP000184404"/>
    </source>
</evidence>
<keyword evidence="3 10" id="KW-0132">Cell division</keyword>
<dbReference type="PROSITE" id="PS51779">
    <property type="entry name" value="POTRA"/>
    <property type="match status" value="1"/>
</dbReference>
<dbReference type="PANTHER" id="PTHR37820:SF1">
    <property type="entry name" value="CELL DIVISION PROTEIN FTSQ"/>
    <property type="match status" value="1"/>
</dbReference>
<evidence type="ECO:0000256" key="7">
    <source>
        <dbReference type="ARBA" id="ARBA00023306"/>
    </source>
</evidence>
<evidence type="ECO:0000259" key="9">
    <source>
        <dbReference type="PROSITE" id="PS51779"/>
    </source>
</evidence>
<dbReference type="Pfam" id="PF03799">
    <property type="entry name" value="FtsQ_DivIB_C"/>
    <property type="match status" value="1"/>
</dbReference>
<gene>
    <name evidence="10" type="ORF">SAMN02745190_00399</name>
</gene>
<keyword evidence="7" id="KW-0131">Cell cycle</keyword>
<keyword evidence="2" id="KW-1003">Cell membrane</keyword>
<dbReference type="EMBL" id="FQUG01000002">
    <property type="protein sequence ID" value="SHE40701.1"/>
    <property type="molecule type" value="Genomic_DNA"/>
</dbReference>
<keyword evidence="11" id="KW-1185">Reference proteome</keyword>
<dbReference type="AlphaFoldDB" id="A0A1M4T8B3"/>
<feature type="transmembrane region" description="Helical" evidence="8">
    <location>
        <begin position="41"/>
        <end position="62"/>
    </location>
</feature>
<reference evidence="10 11" key="1">
    <citation type="submission" date="2016-11" db="EMBL/GenBank/DDBJ databases">
        <authorList>
            <person name="Jaros S."/>
            <person name="Januszkiewicz K."/>
            <person name="Wedrychowicz H."/>
        </authorList>
    </citation>
    <scope>NUCLEOTIDE SEQUENCE [LARGE SCALE GENOMIC DNA]</scope>
    <source>
        <strain evidence="10 11">DSM 10502</strain>
    </source>
</reference>
<evidence type="ECO:0000256" key="4">
    <source>
        <dbReference type="ARBA" id="ARBA00022692"/>
    </source>
</evidence>
<dbReference type="InterPro" id="IPR050487">
    <property type="entry name" value="FtsQ_DivIB"/>
</dbReference>